<evidence type="ECO:0000256" key="1">
    <source>
        <dbReference type="SAM" id="MobiDB-lite"/>
    </source>
</evidence>
<reference evidence="3" key="1">
    <citation type="submission" date="2017-01" db="EMBL/GenBank/DDBJ databases">
        <authorList>
            <person name="Varghese N."/>
            <person name="Submissions S."/>
        </authorList>
    </citation>
    <scope>NUCLEOTIDE SEQUENCE [LARGE SCALE GENOMIC DNA]</scope>
    <source>
        <strain evidence="3">type strain: HArc-</strain>
    </source>
</reference>
<gene>
    <name evidence="2" type="ORF">SAMN05421752_105259</name>
</gene>
<dbReference type="AlphaFoldDB" id="A0A1N7F1U0"/>
<evidence type="ECO:0000313" key="2">
    <source>
        <dbReference type="EMBL" id="SIR94254.1"/>
    </source>
</evidence>
<dbReference type="Proteomes" id="UP000185936">
    <property type="component" value="Unassembled WGS sequence"/>
</dbReference>
<name>A0A1N7F1U0_9EURY</name>
<dbReference type="STRING" id="308853.SAMN05421752_105259"/>
<evidence type="ECO:0000313" key="3">
    <source>
        <dbReference type="Proteomes" id="UP000185936"/>
    </source>
</evidence>
<feature type="compositionally biased region" description="Acidic residues" evidence="1">
    <location>
        <begin position="45"/>
        <end position="55"/>
    </location>
</feature>
<proteinExistence type="predicted"/>
<feature type="region of interest" description="Disordered" evidence="1">
    <location>
        <begin position="32"/>
        <end position="67"/>
    </location>
</feature>
<accession>A0A1N7F1U0</accession>
<keyword evidence="3" id="KW-1185">Reference proteome</keyword>
<dbReference type="EMBL" id="FTNR01000005">
    <property type="protein sequence ID" value="SIR94254.1"/>
    <property type="molecule type" value="Genomic_DNA"/>
</dbReference>
<protein>
    <submittedName>
        <fullName evidence="2">Uncharacterized protein</fullName>
    </submittedName>
</protein>
<organism evidence="2 3">
    <name type="scientific">Natronorubrum thiooxidans</name>
    <dbReference type="NCBI Taxonomy" id="308853"/>
    <lineage>
        <taxon>Archaea</taxon>
        <taxon>Methanobacteriati</taxon>
        <taxon>Methanobacteriota</taxon>
        <taxon>Stenosarchaea group</taxon>
        <taxon>Halobacteria</taxon>
        <taxon>Halobacteriales</taxon>
        <taxon>Natrialbaceae</taxon>
        <taxon>Natronorubrum</taxon>
    </lineage>
</organism>
<sequence>MPYGLCSVLNDRGCDANCLPNVHEAESCDQHADIAPGQRGTGVDEQAEDAEDGSEEIALRSLGDVLT</sequence>